<dbReference type="Proteomes" id="UP000191901">
    <property type="component" value="Chromosome"/>
</dbReference>
<dbReference type="OrthoDB" id="582729at2"/>
<evidence type="ECO:0000313" key="1">
    <source>
        <dbReference type="EMBL" id="ASC73585.1"/>
    </source>
</evidence>
<dbReference type="AlphaFoldDB" id="A0A1Z3HTH5"/>
<dbReference type="KEGG" id="hhg:XM38_045540"/>
<organism evidence="1 2">
    <name type="scientific">Halomicronema hongdechloris C2206</name>
    <dbReference type="NCBI Taxonomy" id="1641165"/>
    <lineage>
        <taxon>Bacteria</taxon>
        <taxon>Bacillati</taxon>
        <taxon>Cyanobacteriota</taxon>
        <taxon>Cyanophyceae</taxon>
        <taxon>Nodosilineales</taxon>
        <taxon>Nodosilineaceae</taxon>
        <taxon>Halomicronema</taxon>
    </lineage>
</organism>
<keyword evidence="2" id="KW-1185">Reference proteome</keyword>
<protein>
    <submittedName>
        <fullName evidence="1">Uncharacterized protein</fullName>
    </submittedName>
</protein>
<gene>
    <name evidence="1" type="ORF">XM38_045540</name>
</gene>
<evidence type="ECO:0000313" key="2">
    <source>
        <dbReference type="Proteomes" id="UP000191901"/>
    </source>
</evidence>
<accession>A0A1Z3HTH5</accession>
<sequence length="76" mass="8728">MILDPDYPHIVLTFTYRGWCIQIDQGEWDGEVTYGAWANHDQGCAVAVPYARSRTEAVLQAKQWVNRRLQGMQSSQ</sequence>
<dbReference type="RefSeq" id="WP_088431044.1">
    <property type="nucleotide sequence ID" value="NZ_CP021983.2"/>
</dbReference>
<dbReference type="STRING" id="1641165.XM38_24675"/>
<proteinExistence type="predicted"/>
<dbReference type="EMBL" id="CP021983">
    <property type="protein sequence ID" value="ASC73585.1"/>
    <property type="molecule type" value="Genomic_DNA"/>
</dbReference>
<name>A0A1Z3HTH5_9CYAN</name>
<reference evidence="1 2" key="1">
    <citation type="journal article" date="2016" name="Biochim. Biophys. Acta">
        <title>Characterization of red-shifted phycobilisomes isolated from the chlorophyll f-containing cyanobacterium Halomicronema hongdechloris.</title>
        <authorList>
            <person name="Li Y."/>
            <person name="Lin Y."/>
            <person name="Garvey C.J."/>
            <person name="Birch D."/>
            <person name="Corkery R.W."/>
            <person name="Loughlin P.C."/>
            <person name="Scheer H."/>
            <person name="Willows R.D."/>
            <person name="Chen M."/>
        </authorList>
    </citation>
    <scope>NUCLEOTIDE SEQUENCE [LARGE SCALE GENOMIC DNA]</scope>
    <source>
        <strain evidence="1 2">C2206</strain>
    </source>
</reference>